<keyword evidence="1" id="KW-0472">Membrane</keyword>
<sequence>MRQDHLIMDFGVILFSIISTISVAICAVVHLSSVSASARERLTIYQRDSAQSIQRNLFLRECELHGVSRVTK</sequence>
<protein>
    <submittedName>
        <fullName evidence="2">Uncharacterized protein</fullName>
    </submittedName>
</protein>
<accession>A0A2W1BJQ3</accession>
<dbReference type="EMBL" id="KZ150044">
    <property type="protein sequence ID" value="PZC74521.1"/>
    <property type="molecule type" value="Genomic_DNA"/>
</dbReference>
<dbReference type="Proteomes" id="UP000249218">
    <property type="component" value="Unassembled WGS sequence"/>
</dbReference>
<name>A0A2W1BJQ3_HELAM</name>
<feature type="transmembrane region" description="Helical" evidence="1">
    <location>
        <begin position="6"/>
        <end position="31"/>
    </location>
</feature>
<organism evidence="2 3">
    <name type="scientific">Helicoverpa armigera</name>
    <name type="common">Cotton bollworm</name>
    <name type="synonym">Heliothis armigera</name>
    <dbReference type="NCBI Taxonomy" id="29058"/>
    <lineage>
        <taxon>Eukaryota</taxon>
        <taxon>Metazoa</taxon>
        <taxon>Ecdysozoa</taxon>
        <taxon>Arthropoda</taxon>
        <taxon>Hexapoda</taxon>
        <taxon>Insecta</taxon>
        <taxon>Pterygota</taxon>
        <taxon>Neoptera</taxon>
        <taxon>Endopterygota</taxon>
        <taxon>Lepidoptera</taxon>
        <taxon>Glossata</taxon>
        <taxon>Ditrysia</taxon>
        <taxon>Noctuoidea</taxon>
        <taxon>Noctuidae</taxon>
        <taxon>Heliothinae</taxon>
        <taxon>Helicoverpa</taxon>
    </lineage>
</organism>
<keyword evidence="3" id="KW-1185">Reference proteome</keyword>
<keyword evidence="1" id="KW-0812">Transmembrane</keyword>
<proteinExistence type="predicted"/>
<evidence type="ECO:0000313" key="2">
    <source>
        <dbReference type="EMBL" id="PZC74521.1"/>
    </source>
</evidence>
<gene>
    <name evidence="2" type="primary">HaOG207710</name>
    <name evidence="2" type="ORF">B5X24_HaOG207710</name>
</gene>
<dbReference type="AlphaFoldDB" id="A0A2W1BJQ3"/>
<evidence type="ECO:0000256" key="1">
    <source>
        <dbReference type="SAM" id="Phobius"/>
    </source>
</evidence>
<reference evidence="2 3" key="1">
    <citation type="journal article" date="2017" name="BMC Biol.">
        <title>Genomic innovations, transcriptional plasticity and gene loss underlying the evolution and divergence of two highly polyphagous and invasive Helicoverpa pest species.</title>
        <authorList>
            <person name="Pearce S.L."/>
            <person name="Clarke D.F."/>
            <person name="East P.D."/>
            <person name="Elfekih S."/>
            <person name="Gordon K.H."/>
            <person name="Jermiin L.S."/>
            <person name="McGaughran A."/>
            <person name="Oakeshott J.G."/>
            <person name="Papanikolaou A."/>
            <person name="Perera O.P."/>
            <person name="Rane R.V."/>
            <person name="Richards S."/>
            <person name="Tay W.T."/>
            <person name="Walsh T.K."/>
            <person name="Anderson A."/>
            <person name="Anderson C.J."/>
            <person name="Asgari S."/>
            <person name="Board P.G."/>
            <person name="Bretschneider A."/>
            <person name="Campbell P.M."/>
            <person name="Chertemps T."/>
            <person name="Christeller J.T."/>
            <person name="Coppin C.W."/>
            <person name="Downes S.J."/>
            <person name="Duan G."/>
            <person name="Farnsworth C.A."/>
            <person name="Good R.T."/>
            <person name="Han L.B."/>
            <person name="Han Y.C."/>
            <person name="Hatje K."/>
            <person name="Horne I."/>
            <person name="Huang Y.P."/>
            <person name="Hughes D.S."/>
            <person name="Jacquin-Joly E."/>
            <person name="James W."/>
            <person name="Jhangiani S."/>
            <person name="Kollmar M."/>
            <person name="Kuwar S.S."/>
            <person name="Li S."/>
            <person name="Liu N.Y."/>
            <person name="Maibeche M.T."/>
            <person name="Miller J.R."/>
            <person name="Montagne N."/>
            <person name="Perry T."/>
            <person name="Qu J."/>
            <person name="Song S.V."/>
            <person name="Sutton G.G."/>
            <person name="Vogel H."/>
            <person name="Walenz B.P."/>
            <person name="Xu W."/>
            <person name="Zhang H.J."/>
            <person name="Zou Z."/>
            <person name="Batterham P."/>
            <person name="Edwards O.R."/>
            <person name="Feyereisen R."/>
            <person name="Gibbs R.A."/>
            <person name="Heckel D.G."/>
            <person name="McGrath A."/>
            <person name="Robin C."/>
            <person name="Scherer S.E."/>
            <person name="Worley K.C."/>
            <person name="Wu Y.D."/>
        </authorList>
    </citation>
    <scope>NUCLEOTIDE SEQUENCE [LARGE SCALE GENOMIC DNA]</scope>
    <source>
        <strain evidence="2">Harm_GR_Male_#8</strain>
        <tissue evidence="2">Whole organism</tissue>
    </source>
</reference>
<evidence type="ECO:0000313" key="3">
    <source>
        <dbReference type="Proteomes" id="UP000249218"/>
    </source>
</evidence>
<keyword evidence="1" id="KW-1133">Transmembrane helix</keyword>